<evidence type="ECO:0000313" key="9">
    <source>
        <dbReference type="Proteomes" id="UP000183385"/>
    </source>
</evidence>
<dbReference type="PANTHER" id="PTHR38459:SF1">
    <property type="entry name" value="PROPHAGE BACTOPRENOL-LINKED GLUCOSE TRANSLOCASE HOMOLOG"/>
    <property type="match status" value="1"/>
</dbReference>
<keyword evidence="4 6" id="KW-1133">Transmembrane helix</keyword>
<dbReference type="GO" id="GO:0000271">
    <property type="term" value="P:polysaccharide biosynthetic process"/>
    <property type="evidence" value="ECO:0007669"/>
    <property type="project" value="InterPro"/>
</dbReference>
<dbReference type="Pfam" id="PF04138">
    <property type="entry name" value="GtrA_DPMS_TM"/>
    <property type="match status" value="1"/>
</dbReference>
<organism evidence="8 9">
    <name type="scientific">Pseudomonas citronellolis</name>
    <dbReference type="NCBI Taxonomy" id="53408"/>
    <lineage>
        <taxon>Bacteria</taxon>
        <taxon>Pseudomonadati</taxon>
        <taxon>Pseudomonadota</taxon>
        <taxon>Gammaproteobacteria</taxon>
        <taxon>Pseudomonadales</taxon>
        <taxon>Pseudomonadaceae</taxon>
        <taxon>Pseudomonas</taxon>
    </lineage>
</organism>
<dbReference type="PANTHER" id="PTHR38459">
    <property type="entry name" value="PROPHAGE BACTOPRENOL-LINKED GLUCOSE TRANSLOCASE HOMOLOG"/>
    <property type="match status" value="1"/>
</dbReference>
<protein>
    <submittedName>
        <fullName evidence="8">Flippase GtrA (Transmembrane translocase of bactoprenol-linked glucose)</fullName>
    </submittedName>
</protein>
<evidence type="ECO:0000256" key="4">
    <source>
        <dbReference type="ARBA" id="ARBA00022989"/>
    </source>
</evidence>
<accession>A0AAQ1HMT1</accession>
<feature type="transmembrane region" description="Helical" evidence="6">
    <location>
        <begin position="76"/>
        <end position="97"/>
    </location>
</feature>
<gene>
    <name evidence="8" type="ORF">SAMN05216577_110120</name>
</gene>
<dbReference type="GO" id="GO:0005886">
    <property type="term" value="C:plasma membrane"/>
    <property type="evidence" value="ECO:0007669"/>
    <property type="project" value="TreeGrafter"/>
</dbReference>
<comment type="similarity">
    <text evidence="2">Belongs to the GtrA family.</text>
</comment>
<keyword evidence="9" id="KW-1185">Reference proteome</keyword>
<keyword evidence="5 6" id="KW-0472">Membrane</keyword>
<comment type="caution">
    <text evidence="8">The sequence shown here is derived from an EMBL/GenBank/DDBJ whole genome shotgun (WGS) entry which is preliminary data.</text>
</comment>
<evidence type="ECO:0000256" key="5">
    <source>
        <dbReference type="ARBA" id="ARBA00023136"/>
    </source>
</evidence>
<dbReference type="InterPro" id="IPR051401">
    <property type="entry name" value="GtrA_CellWall_Glycosyl"/>
</dbReference>
<dbReference type="AlphaFoldDB" id="A0AAQ1HMT1"/>
<sequence length="142" mass="15702">MIRHFFSIQFLTFIGVGVTAALANWCSRYALSKELNYSLAVLLAYLVGISVAFLLNRRFVFPGSPRPIAAQAREFLLVNIAFMPVVWVAALGFRYLFRQAGLENIADGLAHAISLAVPAFATFLIYKFFTFGGAKQEGDISK</sequence>
<keyword evidence="3 6" id="KW-0812">Transmembrane</keyword>
<dbReference type="Proteomes" id="UP000183385">
    <property type="component" value="Unassembled WGS sequence"/>
</dbReference>
<dbReference type="InterPro" id="IPR007267">
    <property type="entry name" value="GtrA_DPMS_TM"/>
</dbReference>
<feature type="transmembrane region" description="Helical" evidence="6">
    <location>
        <begin position="109"/>
        <end position="129"/>
    </location>
</feature>
<evidence type="ECO:0000313" key="8">
    <source>
        <dbReference type="EMBL" id="SFC77483.1"/>
    </source>
</evidence>
<evidence type="ECO:0000256" key="1">
    <source>
        <dbReference type="ARBA" id="ARBA00004141"/>
    </source>
</evidence>
<dbReference type="RefSeq" id="WP_074980309.1">
    <property type="nucleotide sequence ID" value="NZ_FOLS01000010.1"/>
</dbReference>
<proteinExistence type="inferred from homology"/>
<evidence type="ECO:0000256" key="2">
    <source>
        <dbReference type="ARBA" id="ARBA00009399"/>
    </source>
</evidence>
<evidence type="ECO:0000259" key="7">
    <source>
        <dbReference type="Pfam" id="PF04138"/>
    </source>
</evidence>
<comment type="subcellular location">
    <subcellularLocation>
        <location evidence="1">Membrane</location>
        <topology evidence="1">Multi-pass membrane protein</topology>
    </subcellularLocation>
</comment>
<reference evidence="8 9" key="1">
    <citation type="submission" date="2016-10" db="EMBL/GenBank/DDBJ databases">
        <authorList>
            <person name="Varghese N."/>
            <person name="Submissions S."/>
        </authorList>
    </citation>
    <scope>NUCLEOTIDE SEQUENCE [LARGE SCALE GENOMIC DNA]</scope>
    <source>
        <strain evidence="8 9">LMG 18378</strain>
    </source>
</reference>
<evidence type="ECO:0000256" key="6">
    <source>
        <dbReference type="SAM" id="Phobius"/>
    </source>
</evidence>
<dbReference type="EMBL" id="FOLS01000010">
    <property type="protein sequence ID" value="SFC77483.1"/>
    <property type="molecule type" value="Genomic_DNA"/>
</dbReference>
<feature type="domain" description="GtrA/DPMS transmembrane" evidence="7">
    <location>
        <begin position="12"/>
        <end position="131"/>
    </location>
</feature>
<evidence type="ECO:0000256" key="3">
    <source>
        <dbReference type="ARBA" id="ARBA00022692"/>
    </source>
</evidence>
<name>A0AAQ1HMT1_9PSED</name>
<feature type="transmembrane region" description="Helical" evidence="6">
    <location>
        <begin position="37"/>
        <end position="55"/>
    </location>
</feature>